<dbReference type="FunFam" id="3.40.50.300:FF:000361">
    <property type="entry name" value="Multidrug ABC transporter ATP-binding protein"/>
    <property type="match status" value="1"/>
</dbReference>
<reference evidence="6" key="1">
    <citation type="submission" date="2019-02" db="EMBL/GenBank/DDBJ databases">
        <title>Draft genome sequence of Enterococcus sp. Gos25-1.</title>
        <authorList>
            <person name="Tanaka N."/>
            <person name="Shiwa Y."/>
            <person name="Fujita N."/>
        </authorList>
    </citation>
    <scope>NUCLEOTIDE SEQUENCE [LARGE SCALE GENOMIC DNA]</scope>
    <source>
        <strain evidence="6">Gos25-1</strain>
    </source>
</reference>
<keyword evidence="6" id="KW-1185">Reference proteome</keyword>
<evidence type="ECO:0000259" key="4">
    <source>
        <dbReference type="PROSITE" id="PS50893"/>
    </source>
</evidence>
<dbReference type="OrthoDB" id="9804819at2"/>
<evidence type="ECO:0000313" key="6">
    <source>
        <dbReference type="Proteomes" id="UP000290567"/>
    </source>
</evidence>
<dbReference type="SMART" id="SM00382">
    <property type="entry name" value="AAA"/>
    <property type="match status" value="1"/>
</dbReference>
<keyword evidence="1" id="KW-0813">Transport</keyword>
<feature type="domain" description="ABC transporter" evidence="4">
    <location>
        <begin position="5"/>
        <end position="236"/>
    </location>
</feature>
<dbReference type="InterPro" id="IPR003593">
    <property type="entry name" value="AAA+_ATPase"/>
</dbReference>
<dbReference type="RefSeq" id="WP_146624079.1">
    <property type="nucleotide sequence ID" value="NZ_BJCC01000036.1"/>
</dbReference>
<dbReference type="GO" id="GO:0005524">
    <property type="term" value="F:ATP binding"/>
    <property type="evidence" value="ECO:0007669"/>
    <property type="project" value="UniProtKB-KW"/>
</dbReference>
<dbReference type="InterPro" id="IPR027417">
    <property type="entry name" value="P-loop_NTPase"/>
</dbReference>
<dbReference type="SUPFAM" id="SSF52540">
    <property type="entry name" value="P-loop containing nucleoside triphosphate hydrolases"/>
    <property type="match status" value="1"/>
</dbReference>
<evidence type="ECO:0000256" key="2">
    <source>
        <dbReference type="ARBA" id="ARBA00022741"/>
    </source>
</evidence>
<dbReference type="EMBL" id="BJCC01000036">
    <property type="protein sequence ID" value="GCF95706.1"/>
    <property type="molecule type" value="Genomic_DNA"/>
</dbReference>
<comment type="caution">
    <text evidence="5">The sequence shown here is derived from an EMBL/GenBank/DDBJ whole genome shotgun (WGS) entry which is preliminary data.</text>
</comment>
<evidence type="ECO:0000313" key="5">
    <source>
        <dbReference type="EMBL" id="GCF95706.1"/>
    </source>
</evidence>
<keyword evidence="2" id="KW-0547">Nucleotide-binding</keyword>
<protein>
    <submittedName>
        <fullName evidence="5">ABC transporter ATP-binding protein</fullName>
    </submittedName>
</protein>
<organism evidence="5 6">
    <name type="scientific">Enterococcus florum</name>
    <dbReference type="NCBI Taxonomy" id="2480627"/>
    <lineage>
        <taxon>Bacteria</taxon>
        <taxon>Bacillati</taxon>
        <taxon>Bacillota</taxon>
        <taxon>Bacilli</taxon>
        <taxon>Lactobacillales</taxon>
        <taxon>Enterococcaceae</taxon>
        <taxon>Enterococcus</taxon>
    </lineage>
</organism>
<dbReference type="InterPro" id="IPR017871">
    <property type="entry name" value="ABC_transporter-like_CS"/>
</dbReference>
<dbReference type="PANTHER" id="PTHR42711">
    <property type="entry name" value="ABC TRANSPORTER ATP-BINDING PROTEIN"/>
    <property type="match status" value="1"/>
</dbReference>
<gene>
    <name evidence="5" type="ORF">NRIC_35970</name>
</gene>
<dbReference type="InterPro" id="IPR050763">
    <property type="entry name" value="ABC_transporter_ATP-binding"/>
</dbReference>
<dbReference type="PANTHER" id="PTHR42711:SF15">
    <property type="entry name" value="ABC-TYPE MULTIDRUG TRANSPORT SYSTEM, ATPASE COMPONENT"/>
    <property type="match status" value="1"/>
</dbReference>
<keyword evidence="3 5" id="KW-0067">ATP-binding</keyword>
<dbReference type="Gene3D" id="3.40.50.300">
    <property type="entry name" value="P-loop containing nucleotide triphosphate hydrolases"/>
    <property type="match status" value="1"/>
</dbReference>
<proteinExistence type="predicted"/>
<accession>A0A4P5PCW4</accession>
<dbReference type="GO" id="GO:0016887">
    <property type="term" value="F:ATP hydrolysis activity"/>
    <property type="evidence" value="ECO:0007669"/>
    <property type="project" value="InterPro"/>
</dbReference>
<dbReference type="InterPro" id="IPR003439">
    <property type="entry name" value="ABC_transporter-like_ATP-bd"/>
</dbReference>
<dbReference type="AlphaFoldDB" id="A0A4P5PCW4"/>
<name>A0A4P5PCW4_9ENTE</name>
<dbReference type="Proteomes" id="UP000290567">
    <property type="component" value="Unassembled WGS sequence"/>
</dbReference>
<dbReference type="CDD" id="cd03230">
    <property type="entry name" value="ABC_DR_subfamily_A"/>
    <property type="match status" value="1"/>
</dbReference>
<dbReference type="Pfam" id="PF00005">
    <property type="entry name" value="ABC_tran"/>
    <property type="match status" value="1"/>
</dbReference>
<dbReference type="PROSITE" id="PS00211">
    <property type="entry name" value="ABC_TRANSPORTER_1"/>
    <property type="match status" value="1"/>
</dbReference>
<evidence type="ECO:0000256" key="1">
    <source>
        <dbReference type="ARBA" id="ARBA00022448"/>
    </source>
</evidence>
<evidence type="ECO:0000256" key="3">
    <source>
        <dbReference type="ARBA" id="ARBA00022840"/>
    </source>
</evidence>
<dbReference type="PROSITE" id="PS50893">
    <property type="entry name" value="ABC_TRANSPORTER_2"/>
    <property type="match status" value="1"/>
</dbReference>
<sequence>MTYALEINELKKKYASGVEALRGINLTVEEGDFYALLGPNGAGKSTTIGIITSLVNKTSGSVKVFGYDIEKELVIAKQQIGLVPQEFNFNPFETVQQIVVNQAGYYGVSRKEALVRSEKYLKQSDLWEKRNVRARMLSGGMKRRLMIARALMHEPRLLILDEPTAGVDIELRREMWDFLRELNASGTTIILTTHYLEEAEMLCRNIGIIQSGELIENTSMKSLLAKLQFETFIFDLAPYEQRPEIIGYNTQFEDEQTLAVEVERNQGVNELFEQLSNQGIKVLSMRNKSNRLEELFLKITEEKRQAEAQHV</sequence>